<sequence>MPPQKSLSSSRSENKQQRTFNGRNLLSPSKLNLKSTLSSPKCNDQLNTMERERNVWADLFPCDFQNCLTKSPSQTKSHNNFNAVKHKSSPTCNTKSPKSGFKRKESGISIASFFEPKRRKTESPTTVDTPDDLMSLKKVSADTKSQDTHLLTSQNSKSTTDVIIIDSSYEEDLGIISVKDEIKEENFVKTTSKDVKSDKELTVDLDNFSLKEQLAATTDENIPIVNKNEIEDDPLQCFLKDLDSFVTQPEEDKDVDFPVFNGVNHSPSYSQEPLSTSFATKDIPLTEKVDENPMTTSDGRQLLSSFDKRLHSEDSTLQSSEEVASATLFSSHISCDDLPCSPAVTMIQKENPFGMLDCSQGSNSSVSVVLDKLNCCQEKSIPLTPRSSKNLKREPNNFDRKLDEDLSDECGTDSESRNKCPKLTFTLNKMVRERKKNENWRSMEEKLLADVKKGGFSRYLNVSSDEDVDVDVEDQDDEFDEKKINDLLSFTDACLSLPDEHKTLNIFSNKGLHSLYCAHFVEESCPIQLSPAIARLSLSSKLCHVRRKKDAWFPCNSRENVISWILEVMSSHCDRDILDNAEQTLTYLITKTSTNLGYRPFYDAFLNLGLRKRFQRPTQSPPKTKRSCKRCGRGKSRLSSFLATLPFILRAFTSALETRADSFDDKDLACHTVLCCLLLLCSSSCPYLPPIVLKSLEATLAVIRNWQDARLSITKALLGQVKDFTVLYTMTSLLPTNSERSNQLRRCVAQSLLHTFIKRLPLDDLKEPRDDKHDLELSAALASALTLPNVQLFLEHRHGSEPTSISVYHHLCLCVLLLQICVGNERLQRQHKDDLDSIMDSLKSFNIRIKENGCLYCSEAKGFINFVTVRMKLQADQMTCADLQGMFKYLRAARVDEEIVEEDDVGDTDDEVSAEEGNIEEEAKSNILNPVSPLVNKNDPLELHDVISPCCDVTEQPLCSGLGNDRLVTDGISGGSPILNCGETQMEVEVLAKGSQGNIDVILDDASVDGRKTFAKVNAPLDLTAVEEADYANVMMDKPVNSIKVTFEAELIELEDNVIPESGEVGFTQCVLSVGNEGGDNFSTACDIATCSDRVTQVCGPLDTDNDLDNVALKSPNDHYHTLVDSDKVTIRI</sequence>
<keyword evidence="3" id="KW-1185">Reference proteome</keyword>
<feature type="region of interest" description="Disordered" evidence="1">
    <location>
        <begin position="385"/>
        <end position="413"/>
    </location>
</feature>
<feature type="compositionally biased region" description="Low complexity" evidence="1">
    <location>
        <begin position="24"/>
        <end position="41"/>
    </location>
</feature>
<gene>
    <name evidence="2" type="ORF">CVLEPA_LOCUS11675</name>
</gene>
<organism evidence="2 3">
    <name type="scientific">Clavelina lepadiformis</name>
    <name type="common">Light-bulb sea squirt</name>
    <name type="synonym">Ascidia lepadiformis</name>
    <dbReference type="NCBI Taxonomy" id="159417"/>
    <lineage>
        <taxon>Eukaryota</taxon>
        <taxon>Metazoa</taxon>
        <taxon>Chordata</taxon>
        <taxon>Tunicata</taxon>
        <taxon>Ascidiacea</taxon>
        <taxon>Aplousobranchia</taxon>
        <taxon>Clavelinidae</taxon>
        <taxon>Clavelina</taxon>
    </lineage>
</organism>
<evidence type="ECO:0000256" key="1">
    <source>
        <dbReference type="SAM" id="MobiDB-lite"/>
    </source>
</evidence>
<dbReference type="EMBL" id="CAWYQH010000079">
    <property type="protein sequence ID" value="CAK8681478.1"/>
    <property type="molecule type" value="Genomic_DNA"/>
</dbReference>
<comment type="caution">
    <text evidence="2">The sequence shown here is derived from an EMBL/GenBank/DDBJ whole genome shotgun (WGS) entry which is preliminary data.</text>
</comment>
<proteinExistence type="predicted"/>
<feature type="compositionally biased region" description="Polar residues" evidence="1">
    <location>
        <begin position="71"/>
        <end position="82"/>
    </location>
</feature>
<dbReference type="Proteomes" id="UP001642483">
    <property type="component" value="Unassembled WGS sequence"/>
</dbReference>
<feature type="region of interest" description="Disordered" evidence="1">
    <location>
        <begin position="71"/>
        <end position="103"/>
    </location>
</feature>
<protein>
    <submittedName>
        <fullName evidence="2">Uncharacterized protein</fullName>
    </submittedName>
</protein>
<evidence type="ECO:0000313" key="2">
    <source>
        <dbReference type="EMBL" id="CAK8681478.1"/>
    </source>
</evidence>
<name>A0ABP0FQY8_CLALP</name>
<feature type="region of interest" description="Disordered" evidence="1">
    <location>
        <begin position="1"/>
        <end position="44"/>
    </location>
</feature>
<feature type="compositionally biased region" description="Basic and acidic residues" evidence="1">
    <location>
        <begin position="391"/>
        <end position="404"/>
    </location>
</feature>
<feature type="compositionally biased region" description="Polar residues" evidence="1">
    <location>
        <begin position="1"/>
        <end position="22"/>
    </location>
</feature>
<accession>A0ABP0FQY8</accession>
<evidence type="ECO:0000313" key="3">
    <source>
        <dbReference type="Proteomes" id="UP001642483"/>
    </source>
</evidence>
<reference evidence="2 3" key="1">
    <citation type="submission" date="2024-02" db="EMBL/GenBank/DDBJ databases">
        <authorList>
            <person name="Daric V."/>
            <person name="Darras S."/>
        </authorList>
    </citation>
    <scope>NUCLEOTIDE SEQUENCE [LARGE SCALE GENOMIC DNA]</scope>
</reference>